<dbReference type="Pfam" id="PF04632">
    <property type="entry name" value="FUSC"/>
    <property type="match status" value="1"/>
</dbReference>
<reference evidence="7 8" key="1">
    <citation type="submission" date="2024-01" db="EMBL/GenBank/DDBJ databases">
        <title>The diversity of rhizobia nodulating Mimosa spp. in eleven states of Brazil covering several biomes is determined by host plant, location, and edaphic factors.</title>
        <authorList>
            <person name="Rouws L."/>
            <person name="Barauna A."/>
            <person name="Beukes C."/>
            <person name="De Faria S.M."/>
            <person name="Gross E."/>
            <person name="Dos Reis Junior F.B."/>
            <person name="Simon M."/>
            <person name="Maluk M."/>
            <person name="Odee D.W."/>
            <person name="Kenicer G."/>
            <person name="Young J.P.W."/>
            <person name="Reis V.M."/>
            <person name="Zilli J."/>
            <person name="James E.K."/>
        </authorList>
    </citation>
    <scope>NUCLEOTIDE SEQUENCE [LARGE SCALE GENOMIC DNA]</scope>
    <source>
        <strain evidence="7 8">JPY167</strain>
    </source>
</reference>
<feature type="transmembrane region" description="Helical" evidence="6">
    <location>
        <begin position="435"/>
        <end position="452"/>
    </location>
</feature>
<dbReference type="Proteomes" id="UP001489897">
    <property type="component" value="Unassembled WGS sequence"/>
</dbReference>
<keyword evidence="3 6" id="KW-0812">Transmembrane</keyword>
<feature type="transmembrane region" description="Helical" evidence="6">
    <location>
        <begin position="149"/>
        <end position="170"/>
    </location>
</feature>
<feature type="transmembrane region" description="Helical" evidence="6">
    <location>
        <begin position="93"/>
        <end position="112"/>
    </location>
</feature>
<dbReference type="PANTHER" id="PTHR30509:SF40">
    <property type="entry name" value="BLR3852 PROTEIN"/>
    <property type="match status" value="1"/>
</dbReference>
<proteinExistence type="predicted"/>
<evidence type="ECO:0000256" key="5">
    <source>
        <dbReference type="ARBA" id="ARBA00023136"/>
    </source>
</evidence>
<feature type="transmembrane region" description="Helical" evidence="6">
    <location>
        <begin position="410"/>
        <end position="429"/>
    </location>
</feature>
<evidence type="ECO:0000256" key="3">
    <source>
        <dbReference type="ARBA" id="ARBA00022692"/>
    </source>
</evidence>
<evidence type="ECO:0000256" key="4">
    <source>
        <dbReference type="ARBA" id="ARBA00022989"/>
    </source>
</evidence>
<dbReference type="InterPro" id="IPR006726">
    <property type="entry name" value="PHBA_efflux_AaeB/fusaric-R"/>
</dbReference>
<evidence type="ECO:0000313" key="8">
    <source>
        <dbReference type="Proteomes" id="UP001489897"/>
    </source>
</evidence>
<evidence type="ECO:0000313" key="7">
    <source>
        <dbReference type="EMBL" id="MEM5422284.1"/>
    </source>
</evidence>
<protein>
    <submittedName>
        <fullName evidence="7">FUSC family protein</fullName>
    </submittedName>
</protein>
<name>A0ABU9RQE3_9BURK</name>
<feature type="transmembrane region" description="Helical" evidence="6">
    <location>
        <begin position="490"/>
        <end position="510"/>
    </location>
</feature>
<keyword evidence="5 6" id="KW-0472">Membrane</keyword>
<evidence type="ECO:0000256" key="1">
    <source>
        <dbReference type="ARBA" id="ARBA00004651"/>
    </source>
</evidence>
<dbReference type="RefSeq" id="WP_342947287.1">
    <property type="nucleotide sequence ID" value="NZ_JAYMRV010000004.1"/>
</dbReference>
<feature type="transmembrane region" description="Helical" evidence="6">
    <location>
        <begin position="355"/>
        <end position="376"/>
    </location>
</feature>
<organism evidence="7 8">
    <name type="scientific">Paraburkholderia ferrariae</name>
    <dbReference type="NCBI Taxonomy" id="386056"/>
    <lineage>
        <taxon>Bacteria</taxon>
        <taxon>Pseudomonadati</taxon>
        <taxon>Pseudomonadota</taxon>
        <taxon>Betaproteobacteria</taxon>
        <taxon>Burkholderiales</taxon>
        <taxon>Burkholderiaceae</taxon>
        <taxon>Paraburkholderia</taxon>
    </lineage>
</organism>
<feature type="transmembrane region" description="Helical" evidence="6">
    <location>
        <begin position="68"/>
        <end position="87"/>
    </location>
</feature>
<feature type="transmembrane region" description="Helical" evidence="6">
    <location>
        <begin position="119"/>
        <end position="137"/>
    </location>
</feature>
<comment type="caution">
    <text evidence="7">The sequence shown here is derived from an EMBL/GenBank/DDBJ whole genome shotgun (WGS) entry which is preliminary data.</text>
</comment>
<comment type="subcellular location">
    <subcellularLocation>
        <location evidence="1">Cell membrane</location>
        <topology evidence="1">Multi-pass membrane protein</topology>
    </subcellularLocation>
</comment>
<dbReference type="EMBL" id="JAYMRV010000004">
    <property type="protein sequence ID" value="MEM5422284.1"/>
    <property type="molecule type" value="Genomic_DNA"/>
</dbReference>
<sequence length="670" mass="71782">MDFKKLPRLPIPCVTWEGLAYAVRTAGASLIALYVAFCMNLDDPKWAAITVWVVAQNSRGMSVSKSQYRILGTALGAVAALVLVALFAQTPELFLLGLAGWIGLCTGFATALRNFRAYAAVLAGYTAAIIGLDAASAPLHAFDIALARFVYIVVGILVEATLTAILAPGAPLREVREQFRGYVSKASQFGARALRRETDEVAIHKLFAAALELDTAAEYAAAASAEVRLSIGHLRAAIIAVLTQLSAIHALRAQLARNPDLQIDVVNETATLLAGDDTDSASAKSRIASLKSRIRLALASEAYGQRGSQSGMLFILDRLTLLLTAWEQVIARKSCLDRVNPPRSLVKFAFHHDHVLAWHNGMRAFFAVVAASMFWLFSAWPSGAGFVATVGVVSALFATRPNSIAAAMGWFKGAFIAALAGILCNFVLLPAVTDFVPLACIAGVFTISAGLAMRNPRTASIGSGFALFFWNFTSPSNVARINDAAFLNDALSTLLAIAWATLAFSVLFPADRASSIARLQRAVRRDLSSLASNPQRWRRDAWLSCTADRLGRRFATGTSVVKRASGEQTGLRELLAAWAIGDSLLALQNGTSSHPGLRRAMTVIRGRLRKLDFARLATACDTLAVRLLRQASVAADRATHELLDGAALMQTIAVSAKEYMDASREHANPA</sequence>
<dbReference type="PANTHER" id="PTHR30509">
    <property type="entry name" value="P-HYDROXYBENZOIC ACID EFFLUX PUMP SUBUNIT-RELATED"/>
    <property type="match status" value="1"/>
</dbReference>
<keyword evidence="4 6" id="KW-1133">Transmembrane helix</keyword>
<evidence type="ECO:0000256" key="2">
    <source>
        <dbReference type="ARBA" id="ARBA00022475"/>
    </source>
</evidence>
<gene>
    <name evidence="7" type="ORF">VSR73_14595</name>
</gene>
<accession>A0ABU9RQE3</accession>
<evidence type="ECO:0000256" key="6">
    <source>
        <dbReference type="SAM" id="Phobius"/>
    </source>
</evidence>
<keyword evidence="8" id="KW-1185">Reference proteome</keyword>
<keyword evidence="2" id="KW-1003">Cell membrane</keyword>